<dbReference type="OrthoDB" id="66900at2"/>
<proteinExistence type="predicted"/>
<dbReference type="RefSeq" id="WP_124873986.1">
    <property type="nucleotide sequence ID" value="NZ_CP034184.1"/>
</dbReference>
<keyword evidence="2" id="KW-1185">Reference proteome</keyword>
<name>A0A3G8YP45_9DEIO</name>
<dbReference type="EMBL" id="CP034184">
    <property type="protein sequence ID" value="AZI44394.1"/>
    <property type="molecule type" value="Genomic_DNA"/>
</dbReference>
<accession>A0A3G8YP45</accession>
<dbReference type="KEGG" id="dph:EHF33_16075"/>
<evidence type="ECO:0000313" key="2">
    <source>
        <dbReference type="Proteomes" id="UP000276417"/>
    </source>
</evidence>
<reference evidence="1 2" key="1">
    <citation type="submission" date="2018-11" db="EMBL/GenBank/DDBJ databases">
        <title>Deinococcus shelandsis sp. nov., isolated from South Shetland Islands soil of Antarctica.</title>
        <authorList>
            <person name="Tian J."/>
        </authorList>
    </citation>
    <scope>NUCLEOTIDE SEQUENCE [LARGE SCALE GENOMIC DNA]</scope>
    <source>
        <strain evidence="1 2">S14-83T</strain>
    </source>
</reference>
<dbReference type="Proteomes" id="UP000276417">
    <property type="component" value="Chromosome 2"/>
</dbReference>
<protein>
    <submittedName>
        <fullName evidence="1">Uncharacterized protein</fullName>
    </submittedName>
</protein>
<gene>
    <name evidence="1" type="ORF">EHF33_16075</name>
</gene>
<dbReference type="AlphaFoldDB" id="A0A3G8YP45"/>
<organism evidence="1 2">
    <name type="scientific">Deinococcus psychrotolerans</name>
    <dbReference type="NCBI Taxonomy" id="2489213"/>
    <lineage>
        <taxon>Bacteria</taxon>
        <taxon>Thermotogati</taxon>
        <taxon>Deinococcota</taxon>
        <taxon>Deinococci</taxon>
        <taxon>Deinococcales</taxon>
        <taxon>Deinococcaceae</taxon>
        <taxon>Deinococcus</taxon>
    </lineage>
</organism>
<evidence type="ECO:0000313" key="1">
    <source>
        <dbReference type="EMBL" id="AZI44394.1"/>
    </source>
</evidence>
<sequence>MSVDVNRGRFAFYPENQLIGVTAGEQPARTLLNELVALGIAETDLSVFSNEAGLRLLDEEGFEHGWLGHFRRWIQSLTDEREEWRTYGEALASGQSLVTLQIDRRSAAYQDALDAYHRAGATLIRYFGPAVIEEVD</sequence>